<proteinExistence type="predicted"/>
<feature type="transmembrane region" description="Helical" evidence="5">
    <location>
        <begin position="44"/>
        <end position="63"/>
    </location>
</feature>
<dbReference type="Gene3D" id="2.40.30.170">
    <property type="match status" value="1"/>
</dbReference>
<dbReference type="PANTHER" id="PTHR30386:SF26">
    <property type="entry name" value="TRANSPORT PROTEIN COMB"/>
    <property type="match status" value="1"/>
</dbReference>
<comment type="subcellular location">
    <subcellularLocation>
        <location evidence="1">Membrane</location>
        <topology evidence="1">Single-pass membrane protein</topology>
    </subcellularLocation>
</comment>
<dbReference type="KEGG" id="vbr:A6E01_16655"/>
<name>A0AAN1CTQ6_9VIBR</name>
<keyword evidence="2 5" id="KW-0812">Transmembrane</keyword>
<dbReference type="EMBL" id="CP016178">
    <property type="protein sequence ID" value="ANO34820.1"/>
    <property type="molecule type" value="Genomic_DNA"/>
</dbReference>
<dbReference type="InterPro" id="IPR050739">
    <property type="entry name" value="MFP"/>
</dbReference>
<evidence type="ECO:0000313" key="7">
    <source>
        <dbReference type="Proteomes" id="UP000092018"/>
    </source>
</evidence>
<evidence type="ECO:0000256" key="4">
    <source>
        <dbReference type="ARBA" id="ARBA00023136"/>
    </source>
</evidence>
<reference evidence="6 7" key="1">
    <citation type="submission" date="2016-06" db="EMBL/GenBank/DDBJ databases">
        <title>Adaptive Radiation by Waves of Gene Transfer Leads to Fine-Scale Resource Partitioning in Marine Microbes.</title>
        <authorList>
            <person name="Hehemann J.-H."/>
            <person name="Arevalo P."/>
            <person name="Datta M.S."/>
            <person name="Yu X."/>
            <person name="Corzett C."/>
            <person name="Henschel A."/>
            <person name="Preheim S.P."/>
            <person name="Timberlake S."/>
            <person name="Alm E.J."/>
            <person name="Polz M.F."/>
        </authorList>
    </citation>
    <scope>NUCLEOTIDE SEQUENCE [LARGE SCALE GENOMIC DNA]</scope>
    <source>
        <strain evidence="6 7">FF50</strain>
    </source>
</reference>
<evidence type="ECO:0000256" key="5">
    <source>
        <dbReference type="SAM" id="Phobius"/>
    </source>
</evidence>
<evidence type="ECO:0000256" key="1">
    <source>
        <dbReference type="ARBA" id="ARBA00004167"/>
    </source>
</evidence>
<dbReference type="GO" id="GO:0016020">
    <property type="term" value="C:membrane"/>
    <property type="evidence" value="ECO:0007669"/>
    <property type="project" value="UniProtKB-SubCell"/>
</dbReference>
<keyword evidence="3 5" id="KW-1133">Transmembrane helix</keyword>
<dbReference type="PANTHER" id="PTHR30386">
    <property type="entry name" value="MEMBRANE FUSION SUBUNIT OF EMRAB-TOLC MULTIDRUG EFFLUX PUMP"/>
    <property type="match status" value="1"/>
</dbReference>
<keyword evidence="4 5" id="KW-0472">Membrane</keyword>
<dbReference type="Gene3D" id="2.40.50.100">
    <property type="match status" value="1"/>
</dbReference>
<evidence type="ECO:0000313" key="6">
    <source>
        <dbReference type="EMBL" id="ANO34820.1"/>
    </source>
</evidence>
<sequence>MGAEKGEKILKIEFMLDKKKNPATEKGLKVLYGGTKRTGYRIRWFVLVAIVLFPALFGLGWIVKQQVFVVAPAIVSYNSVDLNVKTSGLIKMVNFKTGDTVSAGSVLFELNDPVLDSEIQFLESEIQVLRRILKQEDDSTLRLYRGAVTQSRNTLKDMEAIKRKFDTYFSKGQVSTSDYSAVLSNYAAAESKLTNTTIELRLAELNLAKEKYSGDVANVIRNLEKELNLKIKLRESLQVKAPFDSTILDVAGKVGMQVGELDTVMTIAGKDTTPHVIAYLDPKYVSSAKMGQTVEVKLPNGENHKAEVSTSVQLATKLPEQLAKPFEGKKALMRVSVEFSGTLPDRYKLVEGMPVEVYF</sequence>
<dbReference type="AlphaFoldDB" id="A0AAN1CTQ6"/>
<evidence type="ECO:0000256" key="3">
    <source>
        <dbReference type="ARBA" id="ARBA00022989"/>
    </source>
</evidence>
<dbReference type="Gene3D" id="1.10.287.470">
    <property type="entry name" value="Helix hairpin bin"/>
    <property type="match status" value="1"/>
</dbReference>
<gene>
    <name evidence="6" type="ORF">A6E01_16655</name>
</gene>
<organism evidence="6 7">
    <name type="scientific">Vibrio breoganii</name>
    <dbReference type="NCBI Taxonomy" id="553239"/>
    <lineage>
        <taxon>Bacteria</taxon>
        <taxon>Pseudomonadati</taxon>
        <taxon>Pseudomonadota</taxon>
        <taxon>Gammaproteobacteria</taxon>
        <taxon>Vibrionales</taxon>
        <taxon>Vibrionaceae</taxon>
        <taxon>Vibrio</taxon>
    </lineage>
</organism>
<evidence type="ECO:0008006" key="8">
    <source>
        <dbReference type="Google" id="ProtNLM"/>
    </source>
</evidence>
<dbReference type="Proteomes" id="UP000092018">
    <property type="component" value="Chromosome 2"/>
</dbReference>
<evidence type="ECO:0000256" key="2">
    <source>
        <dbReference type="ARBA" id="ARBA00022692"/>
    </source>
</evidence>
<protein>
    <recommendedName>
        <fullName evidence="8">HlyD family efflux transporter periplasmic adaptor subunit</fullName>
    </recommendedName>
</protein>
<accession>A0AAN1CTQ6</accession>
<dbReference type="SUPFAM" id="SSF111369">
    <property type="entry name" value="HlyD-like secretion proteins"/>
    <property type="match status" value="1"/>
</dbReference>